<evidence type="ECO:0000256" key="3">
    <source>
        <dbReference type="SAM" id="SignalP"/>
    </source>
</evidence>
<comment type="subcellular location">
    <subcellularLocation>
        <location evidence="1">Cell envelope</location>
    </subcellularLocation>
</comment>
<evidence type="ECO:0000256" key="2">
    <source>
        <dbReference type="ARBA" id="ARBA00022729"/>
    </source>
</evidence>
<feature type="chain" id="PRO_5009918619" evidence="3">
    <location>
        <begin position="24"/>
        <end position="373"/>
    </location>
</feature>
<dbReference type="EMBL" id="FQYV01000016">
    <property type="protein sequence ID" value="SHJ41853.1"/>
    <property type="molecule type" value="Genomic_DNA"/>
</dbReference>
<feature type="domain" description="Imelysin-like" evidence="4">
    <location>
        <begin position="48"/>
        <end position="340"/>
    </location>
</feature>
<name>A0A1M6J585_9FLAO</name>
<feature type="signal peptide" evidence="3">
    <location>
        <begin position="1"/>
        <end position="23"/>
    </location>
</feature>
<evidence type="ECO:0000259" key="4">
    <source>
        <dbReference type="Pfam" id="PF09375"/>
    </source>
</evidence>
<dbReference type="STRING" id="797419.SAMN05216556_11627"/>
<gene>
    <name evidence="5" type="ORF">SAMN04487908_11639</name>
</gene>
<evidence type="ECO:0000256" key="1">
    <source>
        <dbReference type="ARBA" id="ARBA00004196"/>
    </source>
</evidence>
<sequence length="373" mass="41411">MKYLKLSTIVFSLALILASCSNSSDNPESADDNFDRGAMLANWADNIIIPAYTSFNAKAADLKTKTSEFSTNPTVEKLQELRNTWESAYVSFQHVSMFEIGKAEELRFRNRVNIYPTDTAQIEGFISTGEYNLDLPSTIDAQGFPALDYMINGLATNDYEIISFYTSHTNAEGYKNYVNTLASTISSLSAEVLTSWTAGYRDVFVSNTASSASGAVDKFTNAYIFYYEKSLRAGKIGIPAGVYSNGVLPEKVEAFYKEDISKKLLLESITATHNFFNGKKFDGNTNGPSFKTYLDYLNTIKNGENLSALIDGQFTVAHNKANELNPNFVEQIATDNTKMLQTFDELQRNVVLMKVDMVQALNISINYVDADGD</sequence>
<keyword evidence="6" id="KW-1185">Reference proteome</keyword>
<keyword evidence="2 3" id="KW-0732">Signal</keyword>
<protein>
    <submittedName>
        <fullName evidence="5">Imelysin</fullName>
    </submittedName>
</protein>
<dbReference type="Pfam" id="PF09375">
    <property type="entry name" value="Peptidase_M75"/>
    <property type="match status" value="1"/>
</dbReference>
<dbReference type="OrthoDB" id="650514at2"/>
<dbReference type="InterPro" id="IPR038352">
    <property type="entry name" value="Imelysin_sf"/>
</dbReference>
<dbReference type="Gene3D" id="1.20.1420.20">
    <property type="entry name" value="M75 peptidase, HXXE motif"/>
    <property type="match status" value="1"/>
</dbReference>
<evidence type="ECO:0000313" key="5">
    <source>
        <dbReference type="EMBL" id="SHJ41853.1"/>
    </source>
</evidence>
<proteinExistence type="predicted"/>
<dbReference type="InterPro" id="IPR034984">
    <property type="entry name" value="Imelysin-like_IPPA"/>
</dbReference>
<reference evidence="6" key="1">
    <citation type="submission" date="2016-11" db="EMBL/GenBank/DDBJ databases">
        <authorList>
            <person name="Varghese N."/>
            <person name="Submissions S."/>
        </authorList>
    </citation>
    <scope>NUCLEOTIDE SEQUENCE [LARGE SCALE GENOMIC DNA]</scope>
    <source>
        <strain evidence="6">DSM 26349</strain>
    </source>
</reference>
<dbReference type="AlphaFoldDB" id="A0A1M6J585"/>
<dbReference type="CDD" id="cd14659">
    <property type="entry name" value="Imelysin-like_IPPA"/>
    <property type="match status" value="1"/>
</dbReference>
<dbReference type="InterPro" id="IPR018976">
    <property type="entry name" value="Imelysin-like"/>
</dbReference>
<dbReference type="PROSITE" id="PS51257">
    <property type="entry name" value="PROKAR_LIPOPROTEIN"/>
    <property type="match status" value="1"/>
</dbReference>
<accession>A0A1M6J585</accession>
<dbReference type="GO" id="GO:0030313">
    <property type="term" value="C:cell envelope"/>
    <property type="evidence" value="ECO:0007669"/>
    <property type="project" value="UniProtKB-SubCell"/>
</dbReference>
<dbReference type="Proteomes" id="UP000184172">
    <property type="component" value="Unassembled WGS sequence"/>
</dbReference>
<organism evidence="5 6">
    <name type="scientific">Aequorivita viscosa</name>
    <dbReference type="NCBI Taxonomy" id="797419"/>
    <lineage>
        <taxon>Bacteria</taxon>
        <taxon>Pseudomonadati</taxon>
        <taxon>Bacteroidota</taxon>
        <taxon>Flavobacteriia</taxon>
        <taxon>Flavobacteriales</taxon>
        <taxon>Flavobacteriaceae</taxon>
        <taxon>Aequorivita</taxon>
    </lineage>
</organism>
<dbReference type="RefSeq" id="WP_073218992.1">
    <property type="nucleotide sequence ID" value="NZ_FNNS01000016.1"/>
</dbReference>
<evidence type="ECO:0000313" key="6">
    <source>
        <dbReference type="Proteomes" id="UP000184172"/>
    </source>
</evidence>